<organism evidence="2 3">
    <name type="scientific">Crocosphaera chwakensis CCY0110</name>
    <dbReference type="NCBI Taxonomy" id="391612"/>
    <lineage>
        <taxon>Bacteria</taxon>
        <taxon>Bacillati</taxon>
        <taxon>Cyanobacteriota</taxon>
        <taxon>Cyanophyceae</taxon>
        <taxon>Oscillatoriophycideae</taxon>
        <taxon>Chroococcales</taxon>
        <taxon>Aphanothecaceae</taxon>
        <taxon>Crocosphaera</taxon>
        <taxon>Crocosphaera chwakensis</taxon>
    </lineage>
</organism>
<keyword evidence="3" id="KW-1185">Reference proteome</keyword>
<feature type="transmembrane region" description="Helical" evidence="1">
    <location>
        <begin position="21"/>
        <end position="41"/>
    </location>
</feature>
<dbReference type="EMBL" id="AAXW01000062">
    <property type="protein sequence ID" value="EAZ88895.1"/>
    <property type="molecule type" value="Genomic_DNA"/>
</dbReference>
<proteinExistence type="predicted"/>
<accession>A3IXA2</accession>
<evidence type="ECO:0000256" key="1">
    <source>
        <dbReference type="SAM" id="Phobius"/>
    </source>
</evidence>
<dbReference type="OrthoDB" id="582326at2"/>
<keyword evidence="1" id="KW-1133">Transmembrane helix</keyword>
<dbReference type="eggNOG" id="ENOG5030QUQ">
    <property type="taxonomic scope" value="Bacteria"/>
</dbReference>
<feature type="transmembrane region" description="Helical" evidence="1">
    <location>
        <begin position="47"/>
        <end position="66"/>
    </location>
</feature>
<sequence length="104" mass="11943">MKEEDIIIVNRMVGKVPLIGSFSPIQFFAAIVGFLFGYLAHVNTGNMIVGVGATLWVFFTIVLVLGKHHWQYFNKYRRATPWSRGRRLFKNPLKQRTSQDGTKN</sequence>
<name>A3IXA2_9CHRO</name>
<protein>
    <submittedName>
        <fullName evidence="2">Uncharacterized protein</fullName>
    </submittedName>
</protein>
<evidence type="ECO:0000313" key="3">
    <source>
        <dbReference type="Proteomes" id="UP000003781"/>
    </source>
</evidence>
<dbReference type="AlphaFoldDB" id="A3IXA2"/>
<gene>
    <name evidence="2" type="ORF">CY0110_31885</name>
</gene>
<dbReference type="Proteomes" id="UP000003781">
    <property type="component" value="Unassembled WGS sequence"/>
</dbReference>
<reference evidence="2 3" key="1">
    <citation type="submission" date="2007-03" db="EMBL/GenBank/DDBJ databases">
        <authorList>
            <person name="Stal L."/>
            <person name="Ferriera S."/>
            <person name="Johnson J."/>
            <person name="Kravitz S."/>
            <person name="Beeson K."/>
            <person name="Sutton G."/>
            <person name="Rogers Y.-H."/>
            <person name="Friedman R."/>
            <person name="Frazier M."/>
            <person name="Venter J.C."/>
        </authorList>
    </citation>
    <scope>NUCLEOTIDE SEQUENCE [LARGE SCALE GENOMIC DNA]</scope>
    <source>
        <strain evidence="2 3">CCY0110</strain>
    </source>
</reference>
<keyword evidence="1" id="KW-0472">Membrane</keyword>
<comment type="caution">
    <text evidence="2">The sequence shown here is derived from an EMBL/GenBank/DDBJ whole genome shotgun (WGS) entry which is preliminary data.</text>
</comment>
<keyword evidence="1" id="KW-0812">Transmembrane</keyword>
<evidence type="ECO:0000313" key="2">
    <source>
        <dbReference type="EMBL" id="EAZ88895.1"/>
    </source>
</evidence>